<evidence type="ECO:0000313" key="2">
    <source>
        <dbReference type="WBParaSite" id="Minc3s00236g08261"/>
    </source>
</evidence>
<proteinExistence type="predicted"/>
<reference evidence="2" key="1">
    <citation type="submission" date="2022-11" db="UniProtKB">
        <authorList>
            <consortium name="WormBaseParasite"/>
        </authorList>
    </citation>
    <scope>IDENTIFICATION</scope>
</reference>
<sequence>MEFYKLSLIDTKTINRQDVIIKLEPVVSDFVLNKHLTEKWKTAIAESIPLFLHRTGNDSEEFAVQLKKAGRKFSIIGNL</sequence>
<protein>
    <submittedName>
        <fullName evidence="2">Uncharacterized protein</fullName>
    </submittedName>
</protein>
<name>A0A914L5R4_MELIC</name>
<evidence type="ECO:0000313" key="1">
    <source>
        <dbReference type="Proteomes" id="UP000887563"/>
    </source>
</evidence>
<dbReference type="Proteomes" id="UP000887563">
    <property type="component" value="Unplaced"/>
</dbReference>
<organism evidence="1 2">
    <name type="scientific">Meloidogyne incognita</name>
    <name type="common">Southern root-knot nematode worm</name>
    <name type="synonym">Oxyuris incognita</name>
    <dbReference type="NCBI Taxonomy" id="6306"/>
    <lineage>
        <taxon>Eukaryota</taxon>
        <taxon>Metazoa</taxon>
        <taxon>Ecdysozoa</taxon>
        <taxon>Nematoda</taxon>
        <taxon>Chromadorea</taxon>
        <taxon>Rhabditida</taxon>
        <taxon>Tylenchina</taxon>
        <taxon>Tylenchomorpha</taxon>
        <taxon>Tylenchoidea</taxon>
        <taxon>Meloidogynidae</taxon>
        <taxon>Meloidogyninae</taxon>
        <taxon>Meloidogyne</taxon>
        <taxon>Meloidogyne incognita group</taxon>
    </lineage>
</organism>
<dbReference type="AlphaFoldDB" id="A0A914L5R4"/>
<dbReference type="WBParaSite" id="Minc3s00236g08261">
    <property type="protein sequence ID" value="Minc3s00236g08261"/>
    <property type="gene ID" value="Minc3s00236g08261"/>
</dbReference>
<keyword evidence="1" id="KW-1185">Reference proteome</keyword>
<accession>A0A914L5R4</accession>